<dbReference type="AlphaFoldDB" id="A0A0J6T1A1"/>
<dbReference type="RefSeq" id="WP_048462524.1">
    <property type="nucleotide sequence ID" value="NZ_LABX01000030.1"/>
</dbReference>
<dbReference type="Proteomes" id="UP000035929">
    <property type="component" value="Unassembled WGS sequence"/>
</dbReference>
<evidence type="ECO:0008006" key="3">
    <source>
        <dbReference type="Google" id="ProtNLM"/>
    </source>
</evidence>
<reference evidence="1 2" key="1">
    <citation type="submission" date="2015-03" db="EMBL/GenBank/DDBJ databases">
        <title>Genome sequencing of Methylobacterium aquaticum DSM16371 type strain.</title>
        <authorList>
            <person name="Chaudhry V."/>
            <person name="Patil P.B."/>
        </authorList>
    </citation>
    <scope>NUCLEOTIDE SEQUENCE [LARGE SCALE GENOMIC DNA]</scope>
    <source>
        <strain evidence="1 2">DSM 16371</strain>
    </source>
</reference>
<protein>
    <recommendedName>
        <fullName evidence="3">DUF1799 domain-containing protein</fullName>
    </recommendedName>
</protein>
<gene>
    <name evidence="1" type="ORF">VP06_03850</name>
</gene>
<name>A0A0J6T1A1_9HYPH</name>
<dbReference type="EMBL" id="LABX01000030">
    <property type="protein sequence ID" value="KMO39612.1"/>
    <property type="molecule type" value="Genomic_DNA"/>
</dbReference>
<comment type="caution">
    <text evidence="1">The sequence shown here is derived from an EMBL/GenBank/DDBJ whole genome shotgun (WGS) entry which is preliminary data.</text>
</comment>
<dbReference type="Pfam" id="PF08809">
    <property type="entry name" value="DUF1799"/>
    <property type="match status" value="1"/>
</dbReference>
<evidence type="ECO:0000313" key="2">
    <source>
        <dbReference type="Proteomes" id="UP000035929"/>
    </source>
</evidence>
<dbReference type="PATRIC" id="fig|270351.6.peg.4555"/>
<dbReference type="InterPro" id="IPR014915">
    <property type="entry name" value="Phage_TLS_TfmB"/>
</dbReference>
<organism evidence="1 2">
    <name type="scientific">Methylobacterium aquaticum</name>
    <dbReference type="NCBI Taxonomy" id="270351"/>
    <lineage>
        <taxon>Bacteria</taxon>
        <taxon>Pseudomonadati</taxon>
        <taxon>Pseudomonadota</taxon>
        <taxon>Alphaproteobacteria</taxon>
        <taxon>Hyphomicrobiales</taxon>
        <taxon>Methylobacteriaceae</taxon>
        <taxon>Methylobacterium</taxon>
    </lineage>
</organism>
<sequence>MDAGDAPIEVWDDHWLAFSVFRALGSQWRVLVAGKAVVHLGLDYPGAEVVMRHLLPPGTDASAVFADLMLMEAAALPILNEVVG</sequence>
<proteinExistence type="predicted"/>
<evidence type="ECO:0000313" key="1">
    <source>
        <dbReference type="EMBL" id="KMO39612.1"/>
    </source>
</evidence>
<accession>A0A0J6T1A1</accession>